<evidence type="ECO:0000256" key="2">
    <source>
        <dbReference type="ARBA" id="ARBA00022723"/>
    </source>
</evidence>
<name>A0ABT4JTD3_9GAMM</name>
<sequence length="256" mass="28301">MKIHPKKYATLLLFLLPLQAFAETALIAVATNFTPTMKAIVTAFEEDTPHRLQVSFASSGKLYAQIKNGAPFDLLLSADQAIPQRLIKEGNAMLNSQSTYAEGKLALWSNDNTLIDNQGAVLYSRHFHRIALANPKLAPYGLAATQVLAKLKLTKSTYPLWVQGENIGQTYQFVRSGNAEIGFVALSQIQIDHEIKEGSFWIVPHHLYDPIKQDLVVLKKGEGNPAISDFLDFLSSPKIQKLIESYGYTASLHSSS</sequence>
<dbReference type="RefSeq" id="WP_269124613.1">
    <property type="nucleotide sequence ID" value="NZ_JAPUBN010000013.1"/>
</dbReference>
<evidence type="ECO:0000313" key="5">
    <source>
        <dbReference type="EMBL" id="MCZ2721662.1"/>
    </source>
</evidence>
<reference evidence="5" key="1">
    <citation type="submission" date="2022-12" db="EMBL/GenBank/DDBJ databases">
        <title>Marinomonas 15G1-11 sp. nov, isolated from marine algae.</title>
        <authorList>
            <person name="Butt M."/>
            <person name="Choi D.G."/>
            <person name="Kim J.M."/>
            <person name="Lee J.K."/>
            <person name="Baek J.H."/>
            <person name="Jeon C.O."/>
        </authorList>
    </citation>
    <scope>NUCLEOTIDE SEQUENCE</scope>
    <source>
        <strain evidence="5">15G1-11</strain>
    </source>
</reference>
<comment type="caution">
    <text evidence="5">The sequence shown here is derived from an EMBL/GenBank/DDBJ whole genome shotgun (WGS) entry which is preliminary data.</text>
</comment>
<dbReference type="SUPFAM" id="SSF53850">
    <property type="entry name" value="Periplasmic binding protein-like II"/>
    <property type="match status" value="1"/>
</dbReference>
<dbReference type="InterPro" id="IPR050682">
    <property type="entry name" value="ModA/WtpA"/>
</dbReference>
<feature type="chain" id="PRO_5046271425" evidence="4">
    <location>
        <begin position="23"/>
        <end position="256"/>
    </location>
</feature>
<evidence type="ECO:0000256" key="3">
    <source>
        <dbReference type="ARBA" id="ARBA00022729"/>
    </source>
</evidence>
<dbReference type="PIRSF" id="PIRSF004846">
    <property type="entry name" value="ModA"/>
    <property type="match status" value="1"/>
</dbReference>
<protein>
    <submittedName>
        <fullName evidence="5">Molybdate ABC transporter substrate-binding protein</fullName>
    </submittedName>
</protein>
<proteinExistence type="inferred from homology"/>
<evidence type="ECO:0000313" key="6">
    <source>
        <dbReference type="Proteomes" id="UP001149719"/>
    </source>
</evidence>
<evidence type="ECO:0000256" key="4">
    <source>
        <dbReference type="SAM" id="SignalP"/>
    </source>
</evidence>
<dbReference type="InterPro" id="IPR005950">
    <property type="entry name" value="ModA"/>
</dbReference>
<keyword evidence="2" id="KW-0479">Metal-binding</keyword>
<accession>A0ABT4JTD3</accession>
<organism evidence="5 6">
    <name type="scientific">Marinomonas phaeophyticola</name>
    <dbReference type="NCBI Taxonomy" id="3004091"/>
    <lineage>
        <taxon>Bacteria</taxon>
        <taxon>Pseudomonadati</taxon>
        <taxon>Pseudomonadota</taxon>
        <taxon>Gammaproteobacteria</taxon>
        <taxon>Oceanospirillales</taxon>
        <taxon>Oceanospirillaceae</taxon>
        <taxon>Marinomonas</taxon>
    </lineage>
</organism>
<dbReference type="PANTHER" id="PTHR30632:SF14">
    <property type="entry name" value="TUNGSTATE_MOLYBDATE_CHROMATE-BINDING PROTEIN MODA"/>
    <property type="match status" value="1"/>
</dbReference>
<comment type="similarity">
    <text evidence="1">Belongs to the bacterial solute-binding protein ModA family.</text>
</comment>
<feature type="signal peptide" evidence="4">
    <location>
        <begin position="1"/>
        <end position="22"/>
    </location>
</feature>
<gene>
    <name evidence="5" type="primary">modA</name>
    <name evidence="5" type="ORF">O1D97_08340</name>
</gene>
<keyword evidence="3 4" id="KW-0732">Signal</keyword>
<dbReference type="InterPro" id="IPR044084">
    <property type="entry name" value="AvModA-like_subst-bd"/>
</dbReference>
<dbReference type="CDD" id="cd13539">
    <property type="entry name" value="PBP2_AvModA"/>
    <property type="match status" value="1"/>
</dbReference>
<dbReference type="NCBIfam" id="TIGR01256">
    <property type="entry name" value="modA"/>
    <property type="match status" value="1"/>
</dbReference>
<dbReference type="Proteomes" id="UP001149719">
    <property type="component" value="Unassembled WGS sequence"/>
</dbReference>
<dbReference type="PANTHER" id="PTHR30632">
    <property type="entry name" value="MOLYBDATE-BINDING PERIPLASMIC PROTEIN"/>
    <property type="match status" value="1"/>
</dbReference>
<dbReference type="Pfam" id="PF13531">
    <property type="entry name" value="SBP_bac_11"/>
    <property type="match status" value="1"/>
</dbReference>
<dbReference type="EMBL" id="JAPUBN010000013">
    <property type="protein sequence ID" value="MCZ2721662.1"/>
    <property type="molecule type" value="Genomic_DNA"/>
</dbReference>
<keyword evidence="6" id="KW-1185">Reference proteome</keyword>
<dbReference type="Gene3D" id="3.40.190.10">
    <property type="entry name" value="Periplasmic binding protein-like II"/>
    <property type="match status" value="2"/>
</dbReference>
<evidence type="ECO:0000256" key="1">
    <source>
        <dbReference type="ARBA" id="ARBA00009175"/>
    </source>
</evidence>